<dbReference type="AlphaFoldDB" id="A0A0R3TUE7"/>
<dbReference type="Proteomes" id="UP000278807">
    <property type="component" value="Unassembled WGS sequence"/>
</dbReference>
<feature type="compositionally biased region" description="Basic and acidic residues" evidence="1">
    <location>
        <begin position="136"/>
        <end position="150"/>
    </location>
</feature>
<evidence type="ECO:0000256" key="1">
    <source>
        <dbReference type="SAM" id="MobiDB-lite"/>
    </source>
</evidence>
<reference evidence="4" key="1">
    <citation type="submission" date="2017-02" db="UniProtKB">
        <authorList>
            <consortium name="WormBaseParasite"/>
        </authorList>
    </citation>
    <scope>IDENTIFICATION</scope>
</reference>
<keyword evidence="3" id="KW-1185">Reference proteome</keyword>
<reference evidence="2 3" key="2">
    <citation type="submission" date="2018-11" db="EMBL/GenBank/DDBJ databases">
        <authorList>
            <consortium name="Pathogen Informatics"/>
        </authorList>
    </citation>
    <scope>NUCLEOTIDE SEQUENCE [LARGE SCALE GENOMIC DNA]</scope>
</reference>
<accession>A0A0R3TUE7</accession>
<evidence type="ECO:0000313" key="2">
    <source>
        <dbReference type="EMBL" id="VDO10258.1"/>
    </source>
</evidence>
<feature type="region of interest" description="Disordered" evidence="1">
    <location>
        <begin position="136"/>
        <end position="156"/>
    </location>
</feature>
<gene>
    <name evidence="2" type="ORF">HNAJ_LOCUS11366</name>
</gene>
<sequence>MQERMQSILFELISSPIASLTQLLHYFTAKPANLLYLLRHVRLLICFRRFLRTDGGRTGFYGRLQEDKQLKYGPVVNTLEDIVTYIYILHKNLQLSPPAAMNDLDDVGGQLGRYVEFIESAVLFLISSVVLETHTEENPHLGKEPSESSPKRFLMF</sequence>
<dbReference type="WBParaSite" id="HNAJ_0001137601-mRNA-1">
    <property type="protein sequence ID" value="HNAJ_0001137601-mRNA-1"/>
    <property type="gene ID" value="HNAJ_0001137601"/>
</dbReference>
<dbReference type="EMBL" id="UZAE01013535">
    <property type="protein sequence ID" value="VDO10258.1"/>
    <property type="molecule type" value="Genomic_DNA"/>
</dbReference>
<evidence type="ECO:0000313" key="4">
    <source>
        <dbReference type="WBParaSite" id="HNAJ_0001137601-mRNA-1"/>
    </source>
</evidence>
<dbReference type="OrthoDB" id="8062037at2759"/>
<evidence type="ECO:0000313" key="3">
    <source>
        <dbReference type="Proteomes" id="UP000278807"/>
    </source>
</evidence>
<protein>
    <submittedName>
        <fullName evidence="4">Peroxisomal membrane protein PEX16</fullName>
    </submittedName>
</protein>
<name>A0A0R3TUE7_RODNA</name>
<organism evidence="4">
    <name type="scientific">Rodentolepis nana</name>
    <name type="common">Dwarf tapeworm</name>
    <name type="synonym">Hymenolepis nana</name>
    <dbReference type="NCBI Taxonomy" id="102285"/>
    <lineage>
        <taxon>Eukaryota</taxon>
        <taxon>Metazoa</taxon>
        <taxon>Spiralia</taxon>
        <taxon>Lophotrochozoa</taxon>
        <taxon>Platyhelminthes</taxon>
        <taxon>Cestoda</taxon>
        <taxon>Eucestoda</taxon>
        <taxon>Cyclophyllidea</taxon>
        <taxon>Hymenolepididae</taxon>
        <taxon>Rodentolepis</taxon>
    </lineage>
</organism>
<proteinExistence type="predicted"/>